<dbReference type="AlphaFoldDB" id="A0A9W7W3Y7"/>
<dbReference type="GO" id="GO:0005829">
    <property type="term" value="C:cytosol"/>
    <property type="evidence" value="ECO:0007669"/>
    <property type="project" value="TreeGrafter"/>
</dbReference>
<evidence type="ECO:0000256" key="3">
    <source>
        <dbReference type="ARBA" id="ARBA00022741"/>
    </source>
</evidence>
<keyword evidence="6" id="KW-1185">Reference proteome</keyword>
<comment type="similarity">
    <text evidence="1">Belongs to the folylpolyglutamate synthase family.</text>
</comment>
<dbReference type="GO" id="GO:0004326">
    <property type="term" value="F:tetrahydrofolylpolyglutamate synthase activity"/>
    <property type="evidence" value="ECO:0007669"/>
    <property type="project" value="InterPro"/>
</dbReference>
<dbReference type="GO" id="GO:0005524">
    <property type="term" value="F:ATP binding"/>
    <property type="evidence" value="ECO:0007669"/>
    <property type="project" value="UniProtKB-KW"/>
</dbReference>
<gene>
    <name evidence="5" type="ORF">Tdes44962_MAKER00282</name>
</gene>
<evidence type="ECO:0000256" key="2">
    <source>
        <dbReference type="ARBA" id="ARBA00022598"/>
    </source>
</evidence>
<dbReference type="PROSITE" id="PS01011">
    <property type="entry name" value="FOLYLPOLYGLU_SYNT_1"/>
    <property type="match status" value="1"/>
</dbReference>
<reference evidence="5 6" key="1">
    <citation type="journal article" date="2018" name="IMA Fungus">
        <title>IMA Genome-F 10: Nine draft genome sequences of Claviceps purpurea s.lat., including C. arundinis, C. humidiphila, and C. cf. spartinae, pseudomolecules for the pitch canker pathogen Fusarium circinatum, draft genome of Davidsoniella eucalypti, Grosmannia galeiformis, Quambalaria eucalypti, and Teratosphaeria destructans.</title>
        <authorList>
            <person name="Wingfield B.D."/>
            <person name="Liu M."/>
            <person name="Nguyen H.D."/>
            <person name="Lane F.A."/>
            <person name="Morgan S.W."/>
            <person name="De Vos L."/>
            <person name="Wilken P.M."/>
            <person name="Duong T.A."/>
            <person name="Aylward J."/>
            <person name="Coetzee M.P."/>
            <person name="Dadej K."/>
            <person name="De Beer Z.W."/>
            <person name="Findlay W."/>
            <person name="Havenga M."/>
            <person name="Kolarik M."/>
            <person name="Menzies J.G."/>
            <person name="Naidoo K."/>
            <person name="Pochopski O."/>
            <person name="Shoukouhi P."/>
            <person name="Santana Q.C."/>
            <person name="Seifert K.A."/>
            <person name="Soal N."/>
            <person name="Steenkamp E.T."/>
            <person name="Tatham C.T."/>
            <person name="van der Nest M.A."/>
            <person name="Wingfield M.J."/>
        </authorList>
    </citation>
    <scope>NUCLEOTIDE SEQUENCE [LARGE SCALE GENOMIC DNA]</scope>
    <source>
        <strain evidence="5">CMW44962</strain>
    </source>
</reference>
<evidence type="ECO:0000256" key="4">
    <source>
        <dbReference type="ARBA" id="ARBA00022840"/>
    </source>
</evidence>
<reference evidence="5 6" key="2">
    <citation type="journal article" date="2021" name="Curr. Genet.">
        <title>Genetic response to nitrogen starvation in the aggressive Eucalyptus foliar pathogen Teratosphaeria destructans.</title>
        <authorList>
            <person name="Havenga M."/>
            <person name="Wingfield B.D."/>
            <person name="Wingfield M.J."/>
            <person name="Dreyer L.L."/>
            <person name="Roets F."/>
            <person name="Aylward J."/>
        </authorList>
    </citation>
    <scope>NUCLEOTIDE SEQUENCE [LARGE SCALE GENOMIC DNA]</scope>
    <source>
        <strain evidence="5">CMW44962</strain>
    </source>
</reference>
<keyword evidence="3" id="KW-0547">Nucleotide-binding</keyword>
<dbReference type="EMBL" id="RIBY02001112">
    <property type="protein sequence ID" value="KAH9832801.1"/>
    <property type="molecule type" value="Genomic_DNA"/>
</dbReference>
<dbReference type="InterPro" id="IPR036565">
    <property type="entry name" value="Mur-like_cat_sf"/>
</dbReference>
<evidence type="ECO:0000256" key="1">
    <source>
        <dbReference type="ARBA" id="ARBA00008276"/>
    </source>
</evidence>
<dbReference type="NCBIfam" id="TIGR01499">
    <property type="entry name" value="folC"/>
    <property type="match status" value="1"/>
</dbReference>
<name>A0A9W7W3Y7_9PEZI</name>
<dbReference type="OrthoDB" id="5212574at2759"/>
<dbReference type="GO" id="GO:0005739">
    <property type="term" value="C:mitochondrion"/>
    <property type="evidence" value="ECO:0007669"/>
    <property type="project" value="TreeGrafter"/>
</dbReference>
<dbReference type="PANTHER" id="PTHR11136:SF5">
    <property type="entry name" value="FOLYLPOLYGLUTAMATE SYNTHASE, MITOCHONDRIAL"/>
    <property type="match status" value="1"/>
</dbReference>
<proteinExistence type="inferred from homology"/>
<protein>
    <submittedName>
        <fullName evidence="5">Folylpolyglutamate synthase</fullName>
    </submittedName>
</protein>
<keyword evidence="2" id="KW-0436">Ligase</keyword>
<accession>A0A9W7W3Y7</accession>
<sequence>MDYAVCAIGSAGFHLSHVAQAVLEVLKSLHRGPRPAPSKAPSQQLTIPSVDGQLNVRGKPATFGMENWLNLLGCSSDQIELPSCVHVAGTKGKGSTCAYVECLLRQHGRRTGRPRKTGLYTSPHLNNVQERIRINFEPLSEDKFVEYVSDVYQTLKIPMLGSDGPKCLQFLFLVSLHAFIQEGVEVAICETHHGGEIDATSIISRPLVTAITPIDRDHINDLGPTLRHVVWHKSGILKPGLPDLARILENRAEEQGVTLQLVDSDPLLSLDVPEAESPVQLADFSLACASWLHWYDEIPERISLRSATLFAIRSHRA</sequence>
<dbReference type="SUPFAM" id="SSF53623">
    <property type="entry name" value="MurD-like peptide ligases, catalytic domain"/>
    <property type="match status" value="1"/>
</dbReference>
<evidence type="ECO:0000313" key="6">
    <source>
        <dbReference type="Proteomes" id="UP001138500"/>
    </source>
</evidence>
<dbReference type="PANTHER" id="PTHR11136">
    <property type="entry name" value="FOLYLPOLYGLUTAMATE SYNTHASE-RELATED"/>
    <property type="match status" value="1"/>
</dbReference>
<comment type="caution">
    <text evidence="5">The sequence shown here is derived from an EMBL/GenBank/DDBJ whole genome shotgun (WGS) entry which is preliminary data.</text>
</comment>
<organism evidence="5 6">
    <name type="scientific">Teratosphaeria destructans</name>
    <dbReference type="NCBI Taxonomy" id="418781"/>
    <lineage>
        <taxon>Eukaryota</taxon>
        <taxon>Fungi</taxon>
        <taxon>Dikarya</taxon>
        <taxon>Ascomycota</taxon>
        <taxon>Pezizomycotina</taxon>
        <taxon>Dothideomycetes</taxon>
        <taxon>Dothideomycetidae</taxon>
        <taxon>Mycosphaerellales</taxon>
        <taxon>Teratosphaeriaceae</taxon>
        <taxon>Teratosphaeria</taxon>
    </lineage>
</organism>
<evidence type="ECO:0000313" key="5">
    <source>
        <dbReference type="EMBL" id="KAH9832801.1"/>
    </source>
</evidence>
<dbReference type="InterPro" id="IPR001645">
    <property type="entry name" value="Folylpolyglutamate_synth"/>
</dbReference>
<keyword evidence="4" id="KW-0067">ATP-binding</keyword>
<dbReference type="InterPro" id="IPR018109">
    <property type="entry name" value="Folylpolyglutamate_synth_CS"/>
</dbReference>
<dbReference type="Proteomes" id="UP001138500">
    <property type="component" value="Unassembled WGS sequence"/>
</dbReference>
<dbReference type="Gene3D" id="3.40.1190.10">
    <property type="entry name" value="Mur-like, catalytic domain"/>
    <property type="match status" value="1"/>
</dbReference>